<evidence type="ECO:0000256" key="8">
    <source>
        <dbReference type="RuleBase" id="RU000555"/>
    </source>
</evidence>
<keyword evidence="5 8" id="KW-0808">Transferase</keyword>
<name>C1J0C2_9GAMM</name>
<dbReference type="InterPro" id="IPR006252">
    <property type="entry name" value="Malate_synthA"/>
</dbReference>
<evidence type="ECO:0000256" key="5">
    <source>
        <dbReference type="ARBA" id="ARBA00022679"/>
    </source>
</evidence>
<dbReference type="Pfam" id="PF01274">
    <property type="entry name" value="MS_TIM-barrel"/>
    <property type="match status" value="1"/>
</dbReference>
<reference evidence="12" key="1">
    <citation type="submission" date="2008-09" db="EMBL/GenBank/DDBJ databases">
        <title>Evidence of horizontal gene transfer between amoeba and bacteria.</title>
        <authorList>
            <person name="Moliner C."/>
            <person name="Raoult D."/>
            <person name="Fournier P.E."/>
        </authorList>
    </citation>
    <scope>NUCLEOTIDE SEQUENCE</scope>
</reference>
<evidence type="ECO:0000256" key="4">
    <source>
        <dbReference type="ARBA" id="ARBA00022532"/>
    </source>
</evidence>
<feature type="domain" description="Malate synthase N-terminal" evidence="10">
    <location>
        <begin position="6"/>
        <end position="65"/>
    </location>
</feature>
<dbReference type="SUPFAM" id="SSF51645">
    <property type="entry name" value="Malate synthase G"/>
    <property type="match status" value="1"/>
</dbReference>
<dbReference type="NCBIfam" id="TIGR01344">
    <property type="entry name" value="malate_syn_A"/>
    <property type="match status" value="1"/>
</dbReference>
<evidence type="ECO:0000259" key="11">
    <source>
        <dbReference type="Pfam" id="PF20659"/>
    </source>
</evidence>
<feature type="domain" description="Malate synthase C-terminal" evidence="11">
    <location>
        <begin position="409"/>
        <end position="525"/>
    </location>
</feature>
<accession>C1J0C2</accession>
<dbReference type="InterPro" id="IPR044856">
    <property type="entry name" value="Malate_synth_C_sf"/>
</dbReference>
<dbReference type="InterPro" id="IPR048355">
    <property type="entry name" value="MS_C"/>
</dbReference>
<dbReference type="Gene3D" id="1.20.1220.12">
    <property type="entry name" value="Malate synthase, domain III"/>
    <property type="match status" value="1"/>
</dbReference>
<evidence type="ECO:0000259" key="10">
    <source>
        <dbReference type="Pfam" id="PF20656"/>
    </source>
</evidence>
<dbReference type="GO" id="GO:0005737">
    <property type="term" value="C:cytoplasm"/>
    <property type="evidence" value="ECO:0007669"/>
    <property type="project" value="TreeGrafter"/>
</dbReference>
<dbReference type="EMBL" id="FJ197318">
    <property type="protein sequence ID" value="ACO48441.1"/>
    <property type="molecule type" value="Genomic_DNA"/>
</dbReference>
<dbReference type="Pfam" id="PF20656">
    <property type="entry name" value="MS_N"/>
    <property type="match status" value="1"/>
</dbReference>
<evidence type="ECO:0000256" key="3">
    <source>
        <dbReference type="ARBA" id="ARBA00022435"/>
    </source>
</evidence>
<comment type="similarity">
    <text evidence="1 8">Belongs to the malate synthase family.</text>
</comment>
<dbReference type="PANTHER" id="PTHR42902:SF1">
    <property type="entry name" value="MALATE SYNTHASE 1-RELATED"/>
    <property type="match status" value="1"/>
</dbReference>
<feature type="domain" description="Malate synthase TIM barrel" evidence="9">
    <location>
        <begin position="158"/>
        <end position="402"/>
    </location>
</feature>
<dbReference type="PANTHER" id="PTHR42902">
    <property type="entry name" value="MALATE SYNTHASE"/>
    <property type="match status" value="1"/>
</dbReference>
<evidence type="ECO:0000256" key="2">
    <source>
        <dbReference type="ARBA" id="ARBA00012636"/>
    </source>
</evidence>
<dbReference type="EC" id="2.3.3.9" evidence="2 8"/>
<keyword evidence="3 8" id="KW-0329">Glyoxylate bypass</keyword>
<dbReference type="InterPro" id="IPR048356">
    <property type="entry name" value="MS_N"/>
</dbReference>
<dbReference type="PROSITE" id="PS00510">
    <property type="entry name" value="MALATE_SYNTHASE"/>
    <property type="match status" value="1"/>
</dbReference>
<dbReference type="GO" id="GO:0004474">
    <property type="term" value="F:malate synthase activity"/>
    <property type="evidence" value="ECO:0007669"/>
    <property type="project" value="UniProtKB-EC"/>
</dbReference>
<feature type="active site" description="Proton donor" evidence="7">
    <location>
        <position position="442"/>
    </location>
</feature>
<comment type="catalytic activity">
    <reaction evidence="6 8">
        <text>glyoxylate + acetyl-CoA + H2O = (S)-malate + CoA + H(+)</text>
        <dbReference type="Rhea" id="RHEA:18181"/>
        <dbReference type="ChEBI" id="CHEBI:15377"/>
        <dbReference type="ChEBI" id="CHEBI:15378"/>
        <dbReference type="ChEBI" id="CHEBI:15589"/>
        <dbReference type="ChEBI" id="CHEBI:36655"/>
        <dbReference type="ChEBI" id="CHEBI:57287"/>
        <dbReference type="ChEBI" id="CHEBI:57288"/>
        <dbReference type="EC" id="2.3.3.9"/>
    </reaction>
</comment>
<keyword evidence="4 8" id="KW-0816">Tricarboxylic acid cycle</keyword>
<dbReference type="InterPro" id="IPR011076">
    <property type="entry name" value="Malate_synth_sf"/>
</dbReference>
<dbReference type="Pfam" id="PF20659">
    <property type="entry name" value="MS_C"/>
    <property type="match status" value="1"/>
</dbReference>
<sequence length="528" mass="60808">MTNNYYKINGRLSPTNSFILSSDLMNFLTTMEHFTRQRRHELLLARQKRQHEFDQGHYPNFLNETVEIRQGNWTLNNTPADLIDRRVEITGPVDRKMIINALNSEAKVFMADFEDSNAPTWDNCIEGQVNLYDAIRKTITYTDPKSQKHYQLNKHPAVLIVRPRGWHLEEPHILIDDLPMSASLFDALTYLFHNAEYLLSQGTGPYFYLPKLESHLEARLWNDVFIKAQELLNLPRGSIKVTVLIETITAAFEMDEIIYELRDHIVGLNCGRWDYIFSFIKKFRNHKEFLLPDRQQVTMTCHFLSSYVTLLIKTCHRRGIHAMGGMAAQIPIKGDEAANREAMDRVYADKKREALAGHDGTWVAHPGLIPIALEAFNEIMPQANQLNKIPDGHDIAAQDLLSVPTGDISESGVRNNITVALLYLEAWLSGNGCVPIRNLMEDAATAEICRAQLWQWLKFSASLSNGHKLTAPLLHQWMGEEYDSLLQRYRNTPSDAEYLTQAKDLMEQMIFNKHFDEFLTIRAYPYLI</sequence>
<evidence type="ECO:0000256" key="6">
    <source>
        <dbReference type="ARBA" id="ARBA00047918"/>
    </source>
</evidence>
<evidence type="ECO:0000259" key="9">
    <source>
        <dbReference type="Pfam" id="PF01274"/>
    </source>
</evidence>
<dbReference type="Gene3D" id="3.20.20.360">
    <property type="entry name" value="Malate synthase, domain 3"/>
    <property type="match status" value="1"/>
</dbReference>
<proteinExistence type="inferred from homology"/>
<dbReference type="AlphaFoldDB" id="C1J0C2"/>
<feature type="active site" description="Proton acceptor" evidence="7">
    <location>
        <position position="162"/>
    </location>
</feature>
<comment type="pathway">
    <text evidence="8">Carbohydrate metabolism; glyoxylate cycle; (S)-malate from isocitrate: step 2/2.</text>
</comment>
<dbReference type="InterPro" id="IPR046363">
    <property type="entry name" value="MS_N_TIM-barrel_dom"/>
</dbReference>
<dbReference type="InterPro" id="IPR001465">
    <property type="entry name" value="Malate_synthase_TIM"/>
</dbReference>
<dbReference type="FunFam" id="1.20.1220.12:FF:000001">
    <property type="entry name" value="Malate synthase"/>
    <property type="match status" value="1"/>
</dbReference>
<dbReference type="FunFam" id="3.20.20.360:FF:000001">
    <property type="entry name" value="Malate synthase"/>
    <property type="match status" value="1"/>
</dbReference>
<dbReference type="GO" id="GO:0006097">
    <property type="term" value="P:glyoxylate cycle"/>
    <property type="evidence" value="ECO:0007669"/>
    <property type="project" value="UniProtKB-UniPathway"/>
</dbReference>
<dbReference type="PIRSF" id="PIRSF001363">
    <property type="entry name" value="Malate_synth"/>
    <property type="match status" value="1"/>
</dbReference>
<dbReference type="CDD" id="cd00727">
    <property type="entry name" value="malate_synt_A"/>
    <property type="match status" value="1"/>
</dbReference>
<dbReference type="GO" id="GO:0006099">
    <property type="term" value="P:tricarboxylic acid cycle"/>
    <property type="evidence" value="ECO:0007669"/>
    <property type="project" value="UniProtKB-KW"/>
</dbReference>
<evidence type="ECO:0000313" key="12">
    <source>
        <dbReference type="EMBL" id="ACO48441.1"/>
    </source>
</evidence>
<dbReference type="UniPathway" id="UPA00703">
    <property type="reaction ID" value="UER00720"/>
</dbReference>
<evidence type="ECO:0000256" key="7">
    <source>
        <dbReference type="PIRSR" id="PIRSR001363-1"/>
    </source>
</evidence>
<organism evidence="12">
    <name type="scientific">Legionella drancourtii</name>
    <dbReference type="NCBI Taxonomy" id="168933"/>
    <lineage>
        <taxon>Bacteria</taxon>
        <taxon>Pseudomonadati</taxon>
        <taxon>Pseudomonadota</taxon>
        <taxon>Gammaproteobacteria</taxon>
        <taxon>Legionellales</taxon>
        <taxon>Legionellaceae</taxon>
        <taxon>Legionella</taxon>
    </lineage>
</organism>
<evidence type="ECO:0000256" key="1">
    <source>
        <dbReference type="ARBA" id="ARBA00006394"/>
    </source>
</evidence>
<protein>
    <recommendedName>
        <fullName evidence="2 8">Malate synthase</fullName>
        <ecNumber evidence="2 8">2.3.3.9</ecNumber>
    </recommendedName>
</protein>
<dbReference type="InterPro" id="IPR019830">
    <property type="entry name" value="Malate_synthase_CS"/>
</dbReference>